<reference evidence="2 3" key="1">
    <citation type="submission" date="2018-09" db="EMBL/GenBank/DDBJ databases">
        <authorList>
            <person name="Tagini F."/>
        </authorList>
    </citation>
    <scope>NUCLEOTIDE SEQUENCE [LARGE SCALE GENOMIC DNA]</scope>
    <source>
        <strain evidence="2 3">MK142</strain>
    </source>
</reference>
<evidence type="ECO:0000259" key="1">
    <source>
        <dbReference type="Pfam" id="PF00934"/>
    </source>
</evidence>
<name>A0A498R1E2_9MYCO</name>
<protein>
    <submittedName>
        <fullName evidence="2">Triacylglycerol lipase</fullName>
        <ecNumber evidence="2">3.1.1.3</ecNumber>
    </submittedName>
</protein>
<feature type="domain" description="PE" evidence="1">
    <location>
        <begin position="5"/>
        <end position="75"/>
    </location>
</feature>
<dbReference type="Pfam" id="PF00934">
    <property type="entry name" value="PE"/>
    <property type="match status" value="1"/>
</dbReference>
<accession>A0A498R1E2</accession>
<dbReference type="SUPFAM" id="SSF140459">
    <property type="entry name" value="PE/PPE dimer-like"/>
    <property type="match status" value="1"/>
</dbReference>
<dbReference type="EC" id="3.1.1.3" evidence="2"/>
<sequence>MSFLLAEPQLVAAAATDLAGIGSTISAANTAAEAATTGVIPAALDEVSAALASLFSAHGQAYQALSAQAARFSRPVCAGIERRREPVCQCRGR</sequence>
<dbReference type="EMBL" id="UPHU01000001">
    <property type="protein sequence ID" value="VBA53729.1"/>
    <property type="molecule type" value="Genomic_DNA"/>
</dbReference>
<evidence type="ECO:0000313" key="3">
    <source>
        <dbReference type="Proteomes" id="UP000268285"/>
    </source>
</evidence>
<keyword evidence="2" id="KW-0378">Hydrolase</keyword>
<dbReference type="InterPro" id="IPR000084">
    <property type="entry name" value="PE-PGRS_N"/>
</dbReference>
<dbReference type="InterPro" id="IPR038332">
    <property type="entry name" value="PPE_sf"/>
</dbReference>
<keyword evidence="3" id="KW-1185">Reference proteome</keyword>
<dbReference type="Proteomes" id="UP000268285">
    <property type="component" value="Unassembled WGS sequence"/>
</dbReference>
<gene>
    <name evidence="2" type="primary">lipY_9</name>
    <name evidence="2" type="ORF">LAUMK142_04262</name>
</gene>
<organism evidence="2 3">
    <name type="scientific">Mycobacterium pseudokansasii</name>
    <dbReference type="NCBI Taxonomy" id="2341080"/>
    <lineage>
        <taxon>Bacteria</taxon>
        <taxon>Bacillati</taxon>
        <taxon>Actinomycetota</taxon>
        <taxon>Actinomycetes</taxon>
        <taxon>Mycobacteriales</taxon>
        <taxon>Mycobacteriaceae</taxon>
        <taxon>Mycobacterium</taxon>
    </lineage>
</organism>
<dbReference type="Gene3D" id="1.10.287.850">
    <property type="entry name" value="HP0062-like domain"/>
    <property type="match status" value="1"/>
</dbReference>
<dbReference type="AlphaFoldDB" id="A0A498R1E2"/>
<evidence type="ECO:0000313" key="2">
    <source>
        <dbReference type="EMBL" id="VBA53729.1"/>
    </source>
</evidence>
<proteinExistence type="predicted"/>
<dbReference type="GO" id="GO:0004806">
    <property type="term" value="F:triacylglycerol lipase activity"/>
    <property type="evidence" value="ECO:0007669"/>
    <property type="project" value="UniProtKB-EC"/>
</dbReference>